<dbReference type="AlphaFoldDB" id="A0A2S3R0X9"/>
<organism evidence="4 5">
    <name type="scientific">Vibrio vulnificus</name>
    <dbReference type="NCBI Taxonomy" id="672"/>
    <lineage>
        <taxon>Bacteria</taxon>
        <taxon>Pseudomonadati</taxon>
        <taxon>Pseudomonadota</taxon>
        <taxon>Gammaproteobacteria</taxon>
        <taxon>Vibrionales</taxon>
        <taxon>Vibrionaceae</taxon>
        <taxon>Vibrio</taxon>
    </lineage>
</organism>
<accession>A0A2S3R0X9</accession>
<dbReference type="InterPro" id="IPR010718">
    <property type="entry name" value="DUF1294"/>
</dbReference>
<keyword evidence="2" id="KW-0812">Transmembrane</keyword>
<dbReference type="GO" id="GO:0003730">
    <property type="term" value="F:mRNA 3'-UTR binding"/>
    <property type="evidence" value="ECO:0007669"/>
    <property type="project" value="TreeGrafter"/>
</dbReference>
<dbReference type="PANTHER" id="PTHR12962">
    <property type="entry name" value="CALCIUM-REGULATED HEAT STABLE PROTEIN CRHSP-24-RELATED"/>
    <property type="match status" value="1"/>
</dbReference>
<dbReference type="RefSeq" id="WP_103200666.1">
    <property type="nucleotide sequence ID" value="NZ_PDGH01000102.1"/>
</dbReference>
<dbReference type="InterPro" id="IPR002059">
    <property type="entry name" value="CSP_DNA-bd"/>
</dbReference>
<dbReference type="Pfam" id="PF00313">
    <property type="entry name" value="CSD"/>
    <property type="match status" value="1"/>
</dbReference>
<dbReference type="Proteomes" id="UP000237466">
    <property type="component" value="Unassembled WGS sequence"/>
</dbReference>
<reference evidence="4 5" key="1">
    <citation type="journal article" date="2018" name="Front. Microbiol.">
        <title>Phylogeny of Vibrio vulnificus from the Analysis of the Core-Genome: Implications for Intra-Species Taxonomy.</title>
        <authorList>
            <person name="Roig F.J."/>
            <person name="Gonzalez-Candelas F."/>
            <person name="Sanjuan E."/>
            <person name="Fouz B."/>
            <person name="Feil E.J."/>
            <person name="Llorens C."/>
            <person name="Baker-Austin C."/>
            <person name="Oliver J.D."/>
            <person name="Danin-Poleg Y."/>
            <person name="Gibas C.J."/>
            <person name="Kashi Y."/>
            <person name="Gulig P.A."/>
            <person name="Morrison S.S."/>
            <person name="Amaro C."/>
        </authorList>
    </citation>
    <scope>NUCLEOTIDE SEQUENCE [LARGE SCALE GENOMIC DNA]</scope>
    <source>
        <strain evidence="4 5">CECT4608</strain>
    </source>
</reference>
<dbReference type="EMBL" id="PDGH01000102">
    <property type="protein sequence ID" value="POB46444.1"/>
    <property type="molecule type" value="Genomic_DNA"/>
</dbReference>
<dbReference type="InterPro" id="IPR012340">
    <property type="entry name" value="NA-bd_OB-fold"/>
</dbReference>
<dbReference type="Gene3D" id="2.40.50.140">
    <property type="entry name" value="Nucleic acid-binding proteins"/>
    <property type="match status" value="1"/>
</dbReference>
<gene>
    <name evidence="4" type="ORF">CRN52_14945</name>
</gene>
<feature type="domain" description="CSD" evidence="3">
    <location>
        <begin position="2"/>
        <end position="67"/>
    </location>
</feature>
<dbReference type="PANTHER" id="PTHR12962:SF1">
    <property type="entry name" value="COLD SHOCK DOMAIN-CONTAINING PROTEIN CG9705"/>
    <property type="match status" value="1"/>
</dbReference>
<dbReference type="SUPFAM" id="SSF50249">
    <property type="entry name" value="Nucleic acid-binding proteins"/>
    <property type="match status" value="1"/>
</dbReference>
<dbReference type="Pfam" id="PF06961">
    <property type="entry name" value="DUF1294"/>
    <property type="match status" value="1"/>
</dbReference>
<feature type="transmembrane region" description="Helical" evidence="2">
    <location>
        <begin position="99"/>
        <end position="115"/>
    </location>
</feature>
<evidence type="ECO:0000256" key="2">
    <source>
        <dbReference type="SAM" id="Phobius"/>
    </source>
</evidence>
<proteinExistence type="predicted"/>
<evidence type="ECO:0000256" key="1">
    <source>
        <dbReference type="ARBA" id="ARBA00022553"/>
    </source>
</evidence>
<sequence>MAIKGQIIEWNDEKGYGFISAIGGELKVFFHISSVTNRGYRPKIKDNVTFNVAEDKKGRFNAENVVVLGVHGFPFTILFGFSFFVAATASVVLFDGPKILIPLYVVLSMFTYLMFAKDKQAAQDGRWRTPESTLHLLSLLGGWPGALLAQFLLRHKSKKQPFKFILWLTITLNIAGFLWLFTASGRHLVQVVFGTFAL</sequence>
<keyword evidence="2" id="KW-1133">Transmembrane helix</keyword>
<name>A0A2S3R0X9_VIBVL</name>
<dbReference type="SMART" id="SM00357">
    <property type="entry name" value="CSP"/>
    <property type="match status" value="1"/>
</dbReference>
<feature type="transmembrane region" description="Helical" evidence="2">
    <location>
        <begin position="65"/>
        <end position="93"/>
    </location>
</feature>
<comment type="caution">
    <text evidence="4">The sequence shown here is derived from an EMBL/GenBank/DDBJ whole genome shotgun (WGS) entry which is preliminary data.</text>
</comment>
<dbReference type="PROSITE" id="PS51857">
    <property type="entry name" value="CSD_2"/>
    <property type="match status" value="1"/>
</dbReference>
<feature type="transmembrane region" description="Helical" evidence="2">
    <location>
        <begin position="165"/>
        <end position="183"/>
    </location>
</feature>
<keyword evidence="1" id="KW-0597">Phosphoprotein</keyword>
<dbReference type="InterPro" id="IPR052069">
    <property type="entry name" value="Ca-reg_mRNA-binding_domain"/>
</dbReference>
<protein>
    <recommendedName>
        <fullName evidence="3">CSD domain-containing protein</fullName>
    </recommendedName>
</protein>
<evidence type="ECO:0000313" key="5">
    <source>
        <dbReference type="Proteomes" id="UP000237466"/>
    </source>
</evidence>
<evidence type="ECO:0000313" key="4">
    <source>
        <dbReference type="EMBL" id="POB46444.1"/>
    </source>
</evidence>
<keyword evidence="2" id="KW-0472">Membrane</keyword>
<dbReference type="GO" id="GO:0005829">
    <property type="term" value="C:cytosol"/>
    <property type="evidence" value="ECO:0007669"/>
    <property type="project" value="UniProtKB-ARBA"/>
</dbReference>
<dbReference type="InterPro" id="IPR011129">
    <property type="entry name" value="CSD"/>
</dbReference>
<dbReference type="CDD" id="cd04458">
    <property type="entry name" value="CSP_CDS"/>
    <property type="match status" value="1"/>
</dbReference>
<evidence type="ECO:0000259" key="3">
    <source>
        <dbReference type="PROSITE" id="PS51857"/>
    </source>
</evidence>
<dbReference type="GO" id="GO:0043488">
    <property type="term" value="P:regulation of mRNA stability"/>
    <property type="evidence" value="ECO:0007669"/>
    <property type="project" value="TreeGrafter"/>
</dbReference>